<feature type="coiled-coil region" evidence="7">
    <location>
        <begin position="995"/>
        <end position="1029"/>
    </location>
</feature>
<evidence type="ECO:0000256" key="8">
    <source>
        <dbReference type="SAM" id="MobiDB-lite"/>
    </source>
</evidence>
<dbReference type="GO" id="GO:0005737">
    <property type="term" value="C:cytoplasm"/>
    <property type="evidence" value="ECO:0007669"/>
    <property type="project" value="UniProtKB-SubCell"/>
</dbReference>
<dbReference type="InterPro" id="IPR027640">
    <property type="entry name" value="Kinesin-like_fam"/>
</dbReference>
<dbReference type="Pfam" id="PF00225">
    <property type="entry name" value="Kinesin"/>
    <property type="match status" value="1"/>
</dbReference>
<dbReference type="PANTHER" id="PTHR47969">
    <property type="entry name" value="CHROMOSOME-ASSOCIATED KINESIN KIF4A-RELATED"/>
    <property type="match status" value="1"/>
</dbReference>
<keyword evidence="3" id="KW-0547">Nucleotide-binding</keyword>
<dbReference type="OrthoDB" id="3176171at2759"/>
<feature type="region of interest" description="Disordered" evidence="8">
    <location>
        <begin position="1254"/>
        <end position="1297"/>
    </location>
</feature>
<feature type="compositionally biased region" description="Acidic residues" evidence="8">
    <location>
        <begin position="1327"/>
        <end position="1343"/>
    </location>
</feature>
<dbReference type="GO" id="GO:0008017">
    <property type="term" value="F:microtubule binding"/>
    <property type="evidence" value="ECO:0007669"/>
    <property type="project" value="InterPro"/>
</dbReference>
<protein>
    <recommendedName>
        <fullName evidence="9">Kinesin motor domain-containing protein</fullName>
    </recommendedName>
</protein>
<feature type="compositionally biased region" description="Basic and acidic residues" evidence="8">
    <location>
        <begin position="1174"/>
        <end position="1185"/>
    </location>
</feature>
<dbReference type="GO" id="GO:0007018">
    <property type="term" value="P:microtubule-based movement"/>
    <property type="evidence" value="ECO:0007669"/>
    <property type="project" value="InterPro"/>
</dbReference>
<dbReference type="InterPro" id="IPR019821">
    <property type="entry name" value="Kinesin_motor_CS"/>
</dbReference>
<dbReference type="InterPro" id="IPR036961">
    <property type="entry name" value="Kinesin_motor_dom_sf"/>
</dbReference>
<feature type="region of interest" description="Disordered" evidence="8">
    <location>
        <begin position="1060"/>
        <end position="1094"/>
    </location>
</feature>
<sequence>MGGGMSNAMMQEETHQGVLPRAIRNIFDELQTQQQQVSDTRSKPRNNVRNDTGASCTSYEFSVRVQFLEIYGEEIRDLLNPRPVGTSTTESKLSIRDVGNEEPEVVGATMHKVDSAEEALLCLTSGMYRRVTASTAMNAGSSRSHAILSLIVEQSTSMDEIEQNTQSKTSRFNFVDLAGSERQKRTQATGQRLKEGIDINKGLLVLGNVISALGDPQKRGKTFVPYRDSKLTRLLKGSLGGNHKTLMIACVSPSSSNMDETLNCLRYANRAKNIQNHAVVNLDAASLLVAELRGKIQGLARDLIKAKTGKLDECSIPMNIVESLASGGDGAGGGKIFTKNIQPAFSASATDNESKAETQRLRAENESIRLQLHSFSEGNDPSEVLQEAYVTKVTEYEKEISRLKHEIQAKNDTKSTLPIQPESPELNRLRSQMFGSLAKSITLDAEVEAEEEAMKNLSEKFLNHPMTDGEFPEYDRSHDMEDETASTPAEVPAALDADLFALSNSISAKESLIHQLQASQEKFESMREFYEEKLREMGDIVAEKEADTEKLVDELKKLGDGHSRGKELSQKLKEKQAQVVELKRKQAELSRLTNVASRNESQIARLKNDVQEMKHKKIDLQKQMVAERKNHMSEVKKMKKESLQKDRELNKAKREVNKKSQEASKAQKIAKVRLGQMNQLKAKYKDTEKRLRMKTVKQGVLKKAGLEPVLFGRSQARDDGGKKHRTTAASKWGKADVDKLRDFFDKKVADVSRRENLAEKLAQEWEEHLELTIQKEESFKTDPDDQHESIQALDSAIKYREERIRQLASKLGKRDKKNKHDPANDETFVFKKEFTTIVGSETLTGGAETVAKVLFGMVVRERRRIASLARTASSLDEKVQEIEAALAEKDAAFNAYVGEQRLDAAALAQNQQEHILSLMEMVKEGQTEESQKPLSPRTDTTNRRLSLSAKDGNSRLLVLANGRIEVLERQLSETLLARDAVRKHQEREQSALFELDAKTKECEELLEEIDELRSALRRIREQVVDDESRSAVGLEKERQTPSKAVEDIVTLALHPASLSSSNTRRRRSVAQSMKRQSLVVSTREKENELLSSDSDEVPDWAEDIMADLAIIADGKMPASLMQSQEVIEAEANNVFDRLTNPKGFTGVQKQRSVTRSRTMRKNQTSDGLKSSTFVDEKERKKEGAPLRRQKEKISSESAGNGRTVFDRLLSPSNLTGTQKQKFHRIHDKKGRTLEKAIENQHVSVRGRSRAIHYDSDHTEDEKDFVLHDQFSPKSKGSDAGEKRNSHNSSKVDDHSQLSVFERLNKTTTQAYKEKVHGNIAEKMLDDILLDEEEHENDDDDNDDESHKFEPRTKRIKEYASQDVFERLQRTTTEAYASKQNHPTEDSSVPRSPSPMRRRGA</sequence>
<evidence type="ECO:0000256" key="5">
    <source>
        <dbReference type="ARBA" id="ARBA00023054"/>
    </source>
</evidence>
<feature type="region of interest" description="Disordered" evidence="8">
    <location>
        <begin position="1326"/>
        <end position="1400"/>
    </location>
</feature>
<evidence type="ECO:0000313" key="11">
    <source>
        <dbReference type="Proteomes" id="UP000291116"/>
    </source>
</evidence>
<dbReference type="InterPro" id="IPR027417">
    <property type="entry name" value="P-loop_NTPase"/>
</dbReference>
<keyword evidence="2" id="KW-0963">Cytoplasm</keyword>
<dbReference type="SMART" id="SM00129">
    <property type="entry name" value="KISc"/>
    <property type="match status" value="1"/>
</dbReference>
<gene>
    <name evidence="10" type="ORF">PSNMU_V1.4_AUG-EV-PASAV3_0076310</name>
</gene>
<comment type="caution">
    <text evidence="6">Lacks conserved residue(s) required for the propagation of feature annotation.</text>
</comment>
<evidence type="ECO:0000256" key="4">
    <source>
        <dbReference type="ARBA" id="ARBA00022840"/>
    </source>
</evidence>
<keyword evidence="4" id="KW-0067">ATP-binding</keyword>
<feature type="compositionally biased region" description="Basic and acidic residues" evidence="8">
    <location>
        <begin position="1344"/>
        <end position="1368"/>
    </location>
</feature>
<dbReference type="Gene3D" id="3.40.850.10">
    <property type="entry name" value="Kinesin motor domain"/>
    <property type="match status" value="1"/>
</dbReference>
<dbReference type="InterPro" id="IPR001752">
    <property type="entry name" value="Kinesin_motor_dom"/>
</dbReference>
<keyword evidence="11" id="KW-1185">Reference proteome</keyword>
<feature type="unsure residue" description="I or L" evidence="10">
    <location>
        <position position="592"/>
    </location>
</feature>
<feature type="domain" description="Kinesin motor" evidence="9">
    <location>
        <begin position="1"/>
        <end position="274"/>
    </location>
</feature>
<dbReference type="PROSITE" id="PS50067">
    <property type="entry name" value="KINESIN_MOTOR_2"/>
    <property type="match status" value="1"/>
</dbReference>
<evidence type="ECO:0000313" key="10">
    <source>
        <dbReference type="EMBL" id="VEU40731.1"/>
    </source>
</evidence>
<dbReference type="PROSITE" id="PS00411">
    <property type="entry name" value="KINESIN_MOTOR_1"/>
    <property type="match status" value="1"/>
</dbReference>
<evidence type="ECO:0000256" key="3">
    <source>
        <dbReference type="ARBA" id="ARBA00022741"/>
    </source>
</evidence>
<dbReference type="GO" id="GO:0051231">
    <property type="term" value="P:spindle elongation"/>
    <property type="evidence" value="ECO:0007669"/>
    <property type="project" value="TreeGrafter"/>
</dbReference>
<evidence type="ECO:0000256" key="7">
    <source>
        <dbReference type="SAM" id="Coils"/>
    </source>
</evidence>
<feature type="compositionally biased region" description="Basic and acidic residues" evidence="8">
    <location>
        <begin position="1275"/>
        <end position="1295"/>
    </location>
</feature>
<organism evidence="10 11">
    <name type="scientific">Pseudo-nitzschia multistriata</name>
    <dbReference type="NCBI Taxonomy" id="183589"/>
    <lineage>
        <taxon>Eukaryota</taxon>
        <taxon>Sar</taxon>
        <taxon>Stramenopiles</taxon>
        <taxon>Ochrophyta</taxon>
        <taxon>Bacillariophyta</taxon>
        <taxon>Bacillariophyceae</taxon>
        <taxon>Bacillariophycidae</taxon>
        <taxon>Bacillariales</taxon>
        <taxon>Bacillariaceae</taxon>
        <taxon>Pseudo-nitzschia</taxon>
    </lineage>
</organism>
<proteinExistence type="inferred from homology"/>
<evidence type="ECO:0000256" key="1">
    <source>
        <dbReference type="ARBA" id="ARBA00004496"/>
    </source>
</evidence>
<dbReference type="PANTHER" id="PTHR47969:SF15">
    <property type="entry name" value="CHROMOSOME-ASSOCIATED KINESIN KIF4A-RELATED"/>
    <property type="match status" value="1"/>
</dbReference>
<dbReference type="GO" id="GO:0005524">
    <property type="term" value="F:ATP binding"/>
    <property type="evidence" value="ECO:0007669"/>
    <property type="project" value="UniProtKB-KW"/>
</dbReference>
<reference evidence="10 11" key="1">
    <citation type="submission" date="2019-01" db="EMBL/GenBank/DDBJ databases">
        <authorList>
            <person name="Ferrante I. M."/>
        </authorList>
    </citation>
    <scope>NUCLEOTIDE SEQUENCE [LARGE SCALE GENOMIC DNA]</scope>
    <source>
        <strain evidence="10 11">B856</strain>
    </source>
</reference>
<feature type="coiled-coil region" evidence="7">
    <location>
        <begin position="386"/>
        <end position="413"/>
    </location>
</feature>
<dbReference type="Pfam" id="PF25764">
    <property type="entry name" value="KIF21A_4th"/>
    <property type="match status" value="1"/>
</dbReference>
<dbReference type="GO" id="GO:0007052">
    <property type="term" value="P:mitotic spindle organization"/>
    <property type="evidence" value="ECO:0007669"/>
    <property type="project" value="TreeGrafter"/>
</dbReference>
<feature type="compositionally biased region" description="Polar residues" evidence="8">
    <location>
        <begin position="1369"/>
        <end position="1380"/>
    </location>
</feature>
<dbReference type="SUPFAM" id="SSF52540">
    <property type="entry name" value="P-loop containing nucleoside triphosphate hydrolases"/>
    <property type="match status" value="1"/>
</dbReference>
<name>A0A448ZFH2_9STRA</name>
<feature type="coiled-coil region" evidence="7">
    <location>
        <begin position="865"/>
        <end position="892"/>
    </location>
</feature>
<dbReference type="EMBL" id="CAACVS010000302">
    <property type="protein sequence ID" value="VEU40731.1"/>
    <property type="molecule type" value="Genomic_DNA"/>
</dbReference>
<feature type="compositionally biased region" description="Polar residues" evidence="8">
    <location>
        <begin position="1161"/>
        <end position="1173"/>
    </location>
</feature>
<accession>A0A448ZFH2</accession>
<dbReference type="GO" id="GO:0005875">
    <property type="term" value="C:microtubule associated complex"/>
    <property type="evidence" value="ECO:0007669"/>
    <property type="project" value="TreeGrafter"/>
</dbReference>
<feature type="compositionally biased region" description="Polar residues" evidence="8">
    <location>
        <begin position="1069"/>
        <end position="1080"/>
    </location>
</feature>
<keyword evidence="5 7" id="KW-0175">Coiled coil</keyword>
<feature type="region of interest" description="Disordered" evidence="8">
    <location>
        <begin position="1142"/>
        <end position="1200"/>
    </location>
</feature>
<feature type="compositionally biased region" description="Basic and acidic residues" evidence="8">
    <location>
        <begin position="1254"/>
        <end position="1266"/>
    </location>
</feature>
<feature type="coiled-coil region" evidence="7">
    <location>
        <begin position="565"/>
        <end position="697"/>
    </location>
</feature>
<evidence type="ECO:0000256" key="2">
    <source>
        <dbReference type="ARBA" id="ARBA00022490"/>
    </source>
</evidence>
<dbReference type="GO" id="GO:0003777">
    <property type="term" value="F:microtubule motor activity"/>
    <property type="evidence" value="ECO:0007669"/>
    <property type="project" value="InterPro"/>
</dbReference>
<feature type="region of interest" description="Disordered" evidence="8">
    <location>
        <begin position="33"/>
        <end position="52"/>
    </location>
</feature>
<comment type="subcellular location">
    <subcellularLocation>
        <location evidence="1">Cytoplasm</location>
    </subcellularLocation>
</comment>
<comment type="similarity">
    <text evidence="6">Belongs to the TRAFAC class myosin-kinesin ATPase superfamily. Kinesin family.</text>
</comment>
<dbReference type="Proteomes" id="UP000291116">
    <property type="component" value="Unassembled WGS sequence"/>
</dbReference>
<evidence type="ECO:0000256" key="6">
    <source>
        <dbReference type="PROSITE-ProRule" id="PRU00283"/>
    </source>
</evidence>
<evidence type="ECO:0000259" key="9">
    <source>
        <dbReference type="PROSITE" id="PS50067"/>
    </source>
</evidence>
<feature type="region of interest" description="Disordered" evidence="8">
    <location>
        <begin position="924"/>
        <end position="945"/>
    </location>
</feature>
<dbReference type="PRINTS" id="PR00380">
    <property type="entry name" value="KINESINHEAVY"/>
</dbReference>